<name>A0A392PVW9_9FABA</name>
<feature type="non-terminal residue" evidence="1">
    <location>
        <position position="1"/>
    </location>
</feature>
<accession>A0A392PVW9</accession>
<evidence type="ECO:0000313" key="2">
    <source>
        <dbReference type="Proteomes" id="UP000265520"/>
    </source>
</evidence>
<comment type="caution">
    <text evidence="1">The sequence shown here is derived from an EMBL/GenBank/DDBJ whole genome shotgun (WGS) entry which is preliminary data.</text>
</comment>
<dbReference type="AlphaFoldDB" id="A0A392PVW9"/>
<keyword evidence="2" id="KW-1185">Reference proteome</keyword>
<proteinExistence type="predicted"/>
<evidence type="ECO:0000313" key="1">
    <source>
        <dbReference type="EMBL" id="MCI15590.1"/>
    </source>
</evidence>
<organism evidence="1 2">
    <name type="scientific">Trifolium medium</name>
    <dbReference type="NCBI Taxonomy" id="97028"/>
    <lineage>
        <taxon>Eukaryota</taxon>
        <taxon>Viridiplantae</taxon>
        <taxon>Streptophyta</taxon>
        <taxon>Embryophyta</taxon>
        <taxon>Tracheophyta</taxon>
        <taxon>Spermatophyta</taxon>
        <taxon>Magnoliopsida</taxon>
        <taxon>eudicotyledons</taxon>
        <taxon>Gunneridae</taxon>
        <taxon>Pentapetalae</taxon>
        <taxon>rosids</taxon>
        <taxon>fabids</taxon>
        <taxon>Fabales</taxon>
        <taxon>Fabaceae</taxon>
        <taxon>Papilionoideae</taxon>
        <taxon>50 kb inversion clade</taxon>
        <taxon>NPAAA clade</taxon>
        <taxon>Hologalegina</taxon>
        <taxon>IRL clade</taxon>
        <taxon>Trifolieae</taxon>
        <taxon>Trifolium</taxon>
    </lineage>
</organism>
<dbReference type="Proteomes" id="UP000265520">
    <property type="component" value="Unassembled WGS sequence"/>
</dbReference>
<dbReference type="EMBL" id="LXQA010097109">
    <property type="protein sequence ID" value="MCI15590.1"/>
    <property type="molecule type" value="Genomic_DNA"/>
</dbReference>
<protein>
    <submittedName>
        <fullName evidence="1">Uncharacterized protein</fullName>
    </submittedName>
</protein>
<sequence length="41" mass="4298">ATQELARRDVGSCSRQFSPVNLKLSDLVSPGARPAKVGDGN</sequence>
<reference evidence="1 2" key="1">
    <citation type="journal article" date="2018" name="Front. Plant Sci.">
        <title>Red Clover (Trifolium pratense) and Zigzag Clover (T. medium) - A Picture of Genomic Similarities and Differences.</title>
        <authorList>
            <person name="Dluhosova J."/>
            <person name="Istvanek J."/>
            <person name="Nedelnik J."/>
            <person name="Repkova J."/>
        </authorList>
    </citation>
    <scope>NUCLEOTIDE SEQUENCE [LARGE SCALE GENOMIC DNA]</scope>
    <source>
        <strain evidence="2">cv. 10/8</strain>
        <tissue evidence="1">Leaf</tissue>
    </source>
</reference>